<proteinExistence type="predicted"/>
<protein>
    <submittedName>
        <fullName evidence="2">Uncharacterized protein</fullName>
    </submittedName>
</protein>
<evidence type="ECO:0000256" key="1">
    <source>
        <dbReference type="SAM" id="MobiDB-lite"/>
    </source>
</evidence>
<keyword evidence="3" id="KW-1185">Reference proteome</keyword>
<evidence type="ECO:0000313" key="3">
    <source>
        <dbReference type="Proteomes" id="UP000051952"/>
    </source>
</evidence>
<feature type="compositionally biased region" description="Basic and acidic residues" evidence="1">
    <location>
        <begin position="157"/>
        <end position="168"/>
    </location>
</feature>
<gene>
    <name evidence="2" type="ORF">BSAL_08055</name>
</gene>
<organism evidence="2 3">
    <name type="scientific">Bodo saltans</name>
    <name type="common">Flagellated protozoan</name>
    <dbReference type="NCBI Taxonomy" id="75058"/>
    <lineage>
        <taxon>Eukaryota</taxon>
        <taxon>Discoba</taxon>
        <taxon>Euglenozoa</taxon>
        <taxon>Kinetoplastea</taxon>
        <taxon>Metakinetoplastina</taxon>
        <taxon>Eubodonida</taxon>
        <taxon>Bodonidae</taxon>
        <taxon>Bodo</taxon>
    </lineage>
</organism>
<evidence type="ECO:0000313" key="2">
    <source>
        <dbReference type="EMBL" id="CUG87031.1"/>
    </source>
</evidence>
<dbReference type="Proteomes" id="UP000051952">
    <property type="component" value="Unassembled WGS sequence"/>
</dbReference>
<accession>A0A0S4JCW0</accession>
<dbReference type="AlphaFoldDB" id="A0A0S4JCW0"/>
<feature type="compositionally biased region" description="Polar residues" evidence="1">
    <location>
        <begin position="124"/>
        <end position="145"/>
    </location>
</feature>
<dbReference type="VEuPathDB" id="TriTrypDB:BSAL_08055"/>
<sequence>MHPQYHTHHHHNAAPALDDYDKEEYSYHKLMRDAGTNWRVANAALSSAVDNLMDTNLSEHPQSPSKMYHQDTDDLVQLRWDVERQHTVDDAEHLRQLAQEFAMPHLRLGLRNRDEPHPMFSPLATKTSGKSSAQVEQQHQSSPQPWLSLDRLVASRIHQESQRQEETPRLLPPTTQSLHRNWNNNNYDHHVHNDSIVHRKLALRSQSPQLEHETVLVSVEDQEWESR</sequence>
<name>A0A0S4JCW0_BODSA</name>
<feature type="region of interest" description="Disordered" evidence="1">
    <location>
        <begin position="111"/>
        <end position="186"/>
    </location>
</feature>
<dbReference type="EMBL" id="CYKH01001428">
    <property type="protein sequence ID" value="CUG87031.1"/>
    <property type="molecule type" value="Genomic_DNA"/>
</dbReference>
<reference evidence="3" key="1">
    <citation type="submission" date="2015-09" db="EMBL/GenBank/DDBJ databases">
        <authorList>
            <consortium name="Pathogen Informatics"/>
        </authorList>
    </citation>
    <scope>NUCLEOTIDE SEQUENCE [LARGE SCALE GENOMIC DNA]</scope>
    <source>
        <strain evidence="3">Lake Konstanz</strain>
    </source>
</reference>